<keyword evidence="3" id="KW-1185">Reference proteome</keyword>
<evidence type="ECO:0008006" key="4">
    <source>
        <dbReference type="Google" id="ProtNLM"/>
    </source>
</evidence>
<keyword evidence="1" id="KW-1133">Transmembrane helix</keyword>
<evidence type="ECO:0000256" key="1">
    <source>
        <dbReference type="SAM" id="Phobius"/>
    </source>
</evidence>
<proteinExistence type="predicted"/>
<dbReference type="EMBL" id="VJON01000024">
    <property type="protein sequence ID" value="TSE33870.1"/>
    <property type="molecule type" value="Genomic_DNA"/>
</dbReference>
<feature type="transmembrane region" description="Helical" evidence="1">
    <location>
        <begin position="129"/>
        <end position="148"/>
    </location>
</feature>
<name>A0A554XDG0_9BURK</name>
<dbReference type="AlphaFoldDB" id="A0A554XDG0"/>
<dbReference type="OrthoDB" id="5297929at2"/>
<sequence>MWLLELALAVVALLAALLVQPWRLLRGPLLTPTLAAVALLPWFWLLPQKLPQGMAVQFSGASLLVLMLGWPLAVPTLALVAVLVWALGAQPWLAVLSQFTWVGLVPATLALAIGWVLRRWLPPNPFIYTLGRGFLGTAVALFASGALYEGIHHLMGGVTLHDALVARWLMAWGDAFLTGLFAAVFVAFAPQWLATWSDERYLRPPAR</sequence>
<evidence type="ECO:0000313" key="2">
    <source>
        <dbReference type="EMBL" id="TSE33870.1"/>
    </source>
</evidence>
<accession>A0A554XDG0</accession>
<keyword evidence="1" id="KW-0472">Membrane</keyword>
<feature type="transmembrane region" description="Helical" evidence="1">
    <location>
        <begin position="168"/>
        <end position="193"/>
    </location>
</feature>
<protein>
    <recommendedName>
        <fullName evidence="4">Cobalt uptake substrate-specific transmembrane region</fullName>
    </recommendedName>
</protein>
<gene>
    <name evidence="2" type="ORF">Tchar_01622</name>
</gene>
<feature type="transmembrane region" description="Helical" evidence="1">
    <location>
        <begin position="99"/>
        <end position="117"/>
    </location>
</feature>
<keyword evidence="1" id="KW-0812">Transmembrane</keyword>
<evidence type="ECO:0000313" key="3">
    <source>
        <dbReference type="Proteomes" id="UP000318294"/>
    </source>
</evidence>
<reference evidence="2 3" key="1">
    <citation type="submission" date="2019-07" db="EMBL/GenBank/DDBJ databases">
        <title>Tepidimonas charontis SPSP-6 draft genome.</title>
        <authorList>
            <person name="Da Costa M.S."/>
            <person name="Froufe H.J.C."/>
            <person name="Egas C."/>
            <person name="Albuquerque L."/>
        </authorList>
    </citation>
    <scope>NUCLEOTIDE SEQUENCE [LARGE SCALE GENOMIC DNA]</scope>
    <source>
        <strain evidence="2 3">SPSP-6</strain>
    </source>
</reference>
<feature type="transmembrane region" description="Helical" evidence="1">
    <location>
        <begin position="58"/>
        <end position="87"/>
    </location>
</feature>
<dbReference type="RefSeq" id="WP_144328567.1">
    <property type="nucleotide sequence ID" value="NZ_VJON01000024.1"/>
</dbReference>
<feature type="transmembrane region" description="Helical" evidence="1">
    <location>
        <begin position="29"/>
        <end position="46"/>
    </location>
</feature>
<dbReference type="Proteomes" id="UP000318294">
    <property type="component" value="Unassembled WGS sequence"/>
</dbReference>
<organism evidence="2 3">
    <name type="scientific">Tepidimonas charontis</name>
    <dbReference type="NCBI Taxonomy" id="2267262"/>
    <lineage>
        <taxon>Bacteria</taxon>
        <taxon>Pseudomonadati</taxon>
        <taxon>Pseudomonadota</taxon>
        <taxon>Betaproteobacteria</taxon>
        <taxon>Burkholderiales</taxon>
        <taxon>Tepidimonas</taxon>
    </lineage>
</organism>
<comment type="caution">
    <text evidence="2">The sequence shown here is derived from an EMBL/GenBank/DDBJ whole genome shotgun (WGS) entry which is preliminary data.</text>
</comment>